<dbReference type="PANTHER" id="PTHR47366">
    <property type="entry name" value="TWO-ON-TWO HEMOGLOBIN-3"/>
    <property type="match status" value="1"/>
</dbReference>
<gene>
    <name evidence="8" type="ORF">SAMN05421737_101217</name>
</gene>
<dbReference type="GO" id="GO:0020037">
    <property type="term" value="F:heme binding"/>
    <property type="evidence" value="ECO:0007669"/>
    <property type="project" value="InterPro"/>
</dbReference>
<keyword evidence="3 7" id="KW-0349">Heme</keyword>
<comment type="cofactor">
    <cofactor evidence="1">
        <name>heme</name>
        <dbReference type="ChEBI" id="CHEBI:30413"/>
    </cofactor>
</comment>
<dbReference type="InterPro" id="IPR001486">
    <property type="entry name" value="Hemoglobin_trunc"/>
</dbReference>
<dbReference type="SUPFAM" id="SSF46458">
    <property type="entry name" value="Globin-like"/>
    <property type="match status" value="1"/>
</dbReference>
<dbReference type="GO" id="GO:0005344">
    <property type="term" value="F:oxygen carrier activity"/>
    <property type="evidence" value="ECO:0007669"/>
    <property type="project" value="InterPro"/>
</dbReference>
<dbReference type="InterPro" id="IPR012292">
    <property type="entry name" value="Globin/Proto"/>
</dbReference>
<dbReference type="Pfam" id="PF01152">
    <property type="entry name" value="Bac_globin"/>
    <property type="match status" value="1"/>
</dbReference>
<evidence type="ECO:0000256" key="7">
    <source>
        <dbReference type="PIRSR" id="PIRSR601486-1"/>
    </source>
</evidence>
<dbReference type="PANTHER" id="PTHR47366:SF1">
    <property type="entry name" value="TWO-ON-TWO HEMOGLOBIN-3"/>
    <property type="match status" value="1"/>
</dbReference>
<dbReference type="AlphaFoldDB" id="A0A1G6GLG5"/>
<proteinExistence type="inferred from homology"/>
<evidence type="ECO:0000256" key="6">
    <source>
        <dbReference type="ARBA" id="ARBA00034496"/>
    </source>
</evidence>
<comment type="similarity">
    <text evidence="6">Belongs to the truncated hemoglobin family. Group II subfamily.</text>
</comment>
<dbReference type="FunFam" id="1.10.490.10:FF:000004">
    <property type="entry name" value="Group 2 hemoglobin yjbI"/>
    <property type="match status" value="1"/>
</dbReference>
<keyword evidence="2" id="KW-0813">Transport</keyword>
<evidence type="ECO:0000256" key="4">
    <source>
        <dbReference type="ARBA" id="ARBA00022723"/>
    </source>
</evidence>
<dbReference type="EMBL" id="FMYM01000001">
    <property type="protein sequence ID" value="SDB82800.1"/>
    <property type="molecule type" value="Genomic_DNA"/>
</dbReference>
<dbReference type="OrthoDB" id="9790913at2"/>
<protein>
    <submittedName>
        <fullName evidence="8">Hemoglobin</fullName>
    </submittedName>
</protein>
<name>A0A1G6GLG5_9BACI</name>
<evidence type="ECO:0000256" key="2">
    <source>
        <dbReference type="ARBA" id="ARBA00022448"/>
    </source>
</evidence>
<evidence type="ECO:0000313" key="8">
    <source>
        <dbReference type="EMBL" id="SDB82800.1"/>
    </source>
</evidence>
<keyword evidence="5" id="KW-0408">Iron</keyword>
<reference evidence="9" key="1">
    <citation type="submission" date="2016-09" db="EMBL/GenBank/DDBJ databases">
        <authorList>
            <person name="Varghese N."/>
            <person name="Submissions S."/>
        </authorList>
    </citation>
    <scope>NUCLEOTIDE SEQUENCE [LARGE SCALE GENOMIC DNA]</scope>
    <source>
        <strain evidence="9">25nlg</strain>
    </source>
</reference>
<organism evidence="8 9">
    <name type="scientific">Shouchella lonarensis</name>
    <dbReference type="NCBI Taxonomy" id="1464122"/>
    <lineage>
        <taxon>Bacteria</taxon>
        <taxon>Bacillati</taxon>
        <taxon>Bacillota</taxon>
        <taxon>Bacilli</taxon>
        <taxon>Bacillales</taxon>
        <taxon>Bacillaceae</taxon>
        <taxon>Shouchella</taxon>
    </lineage>
</organism>
<feature type="binding site" description="distal binding residue" evidence="7">
    <location>
        <position position="128"/>
    </location>
    <ligand>
        <name>heme</name>
        <dbReference type="ChEBI" id="CHEBI:30413"/>
    </ligand>
    <ligandPart>
        <name>Fe</name>
        <dbReference type="ChEBI" id="CHEBI:18248"/>
    </ligandPart>
</feature>
<keyword evidence="9" id="KW-1185">Reference proteome</keyword>
<evidence type="ECO:0000256" key="3">
    <source>
        <dbReference type="ARBA" id="ARBA00022617"/>
    </source>
</evidence>
<dbReference type="InterPro" id="IPR044203">
    <property type="entry name" value="GlbO/GLB3-like"/>
</dbReference>
<evidence type="ECO:0000256" key="1">
    <source>
        <dbReference type="ARBA" id="ARBA00001971"/>
    </source>
</evidence>
<keyword evidence="4" id="KW-0479">Metal-binding</keyword>
<dbReference type="RefSeq" id="WP_090774446.1">
    <property type="nucleotide sequence ID" value="NZ_FMYM01000001.1"/>
</dbReference>
<dbReference type="InterPro" id="IPR009050">
    <property type="entry name" value="Globin-like_sf"/>
</dbReference>
<evidence type="ECO:0000256" key="5">
    <source>
        <dbReference type="ARBA" id="ARBA00023004"/>
    </source>
</evidence>
<dbReference type="Gene3D" id="1.10.490.10">
    <property type="entry name" value="Globins"/>
    <property type="match status" value="1"/>
</dbReference>
<evidence type="ECO:0000313" key="9">
    <source>
        <dbReference type="Proteomes" id="UP000242662"/>
    </source>
</evidence>
<dbReference type="GO" id="GO:0019825">
    <property type="term" value="F:oxygen binding"/>
    <property type="evidence" value="ECO:0007669"/>
    <property type="project" value="InterPro"/>
</dbReference>
<accession>A0A1G6GLG5</accession>
<dbReference type="GO" id="GO:0046872">
    <property type="term" value="F:metal ion binding"/>
    <property type="evidence" value="ECO:0007669"/>
    <property type="project" value="UniProtKB-KW"/>
</dbReference>
<dbReference type="STRING" id="1464122.SAMN05421737_101217"/>
<sequence>MTYNRNKPVPEQQQSAFDALGGEEVLSRLVDTFYQHISSHEEVRHLFPADLTETAAKQKKFLTQFLGGPPLYTETFGHPRLRARHMPFIITPVQAEAWLSCMAHAMDDIGLSGPLREHMMHRFTLTAHHMINHPTPR</sequence>
<dbReference type="Proteomes" id="UP000242662">
    <property type="component" value="Unassembled WGS sequence"/>
</dbReference>